<sequence>MSRTHGKQTVPIRGIFVKKASQRDSPTRRGARHCNMRNWNCFPLQKFSVSKVSNAPKRLVSTHVGRRKSKVAGSPMAVRNSPGSGGERILHDFVDSINTTQYQIQEEISNSLANAEKTLAKQLTQTVTKHNKSVELSRVMRAVIFSPLEPESLDRIASPSDNKDTAHLVNVCSLLNPTEKALKSHWKAWNKTQQKIACLAVEMLGAESVTLPHVTKEAIGSMTFKKRLASATSAFEKQHAVELTTLADERKWNDNISYLAREMKRQVTAQEKKSRGDKRKQREEICQLARKLIANL</sequence>
<dbReference type="EMBL" id="JAEVHI010000001">
    <property type="protein sequence ID" value="KAG5304029.1"/>
    <property type="molecule type" value="Genomic_DNA"/>
</dbReference>
<dbReference type="Proteomes" id="UP000670092">
    <property type="component" value="Unassembled WGS sequence"/>
</dbReference>
<feature type="region of interest" description="Disordered" evidence="1">
    <location>
        <begin position="64"/>
        <end position="85"/>
    </location>
</feature>
<dbReference type="OrthoDB" id="4207259at2759"/>
<name>A0A8H7Z4J4_AJECA</name>
<comment type="caution">
    <text evidence="2">The sequence shown here is derived from an EMBL/GenBank/DDBJ whole genome shotgun (WGS) entry which is preliminary data.</text>
</comment>
<accession>A0A8H7Z4J4</accession>
<proteinExistence type="predicted"/>
<dbReference type="VEuPathDB" id="FungiDB:I7I52_02220"/>
<protein>
    <submittedName>
        <fullName evidence="2">Uncharacterized protein</fullName>
    </submittedName>
</protein>
<evidence type="ECO:0000313" key="3">
    <source>
        <dbReference type="Proteomes" id="UP000670092"/>
    </source>
</evidence>
<dbReference type="AlphaFoldDB" id="A0A8H7Z4J4"/>
<evidence type="ECO:0000313" key="2">
    <source>
        <dbReference type="EMBL" id="KAG5304029.1"/>
    </source>
</evidence>
<organism evidence="2 3">
    <name type="scientific">Ajellomyces capsulatus</name>
    <name type="common">Darling's disease fungus</name>
    <name type="synonym">Histoplasma capsulatum</name>
    <dbReference type="NCBI Taxonomy" id="5037"/>
    <lineage>
        <taxon>Eukaryota</taxon>
        <taxon>Fungi</taxon>
        <taxon>Dikarya</taxon>
        <taxon>Ascomycota</taxon>
        <taxon>Pezizomycotina</taxon>
        <taxon>Eurotiomycetes</taxon>
        <taxon>Eurotiomycetidae</taxon>
        <taxon>Onygenales</taxon>
        <taxon>Ajellomycetaceae</taxon>
        <taxon>Histoplasma</taxon>
    </lineage>
</organism>
<evidence type="ECO:0000256" key="1">
    <source>
        <dbReference type="SAM" id="MobiDB-lite"/>
    </source>
</evidence>
<gene>
    <name evidence="2" type="ORF">I7I52_02220</name>
</gene>
<reference evidence="2 3" key="1">
    <citation type="submission" date="2021-01" db="EMBL/GenBank/DDBJ databases">
        <title>Chromosome-level genome assembly of a human fungal pathogen reveals clustering of transcriptionally co-regulated genes.</title>
        <authorList>
            <person name="Voorhies M."/>
            <person name="Cohen S."/>
            <person name="Shea T.P."/>
            <person name="Petrus S."/>
            <person name="Munoz J.F."/>
            <person name="Poplawski S."/>
            <person name="Goldman W.E."/>
            <person name="Michael T."/>
            <person name="Cuomo C.A."/>
            <person name="Sil A."/>
            <person name="Beyhan S."/>
        </authorList>
    </citation>
    <scope>NUCLEOTIDE SEQUENCE [LARGE SCALE GENOMIC DNA]</scope>
    <source>
        <strain evidence="2 3">G184AR</strain>
    </source>
</reference>